<evidence type="ECO:0000256" key="1">
    <source>
        <dbReference type="SAM" id="MobiDB-lite"/>
    </source>
</evidence>
<dbReference type="InterPro" id="IPR036852">
    <property type="entry name" value="Peptidase_S8/S53_dom_sf"/>
</dbReference>
<dbReference type="OrthoDB" id="5093543at2759"/>
<dbReference type="AlphaFoldDB" id="A0A1G4BSC4"/>
<gene>
    <name evidence="3" type="ORF">CORC01_00637</name>
</gene>
<sequence>MTQPNTKAFRANQPATPTNGLPPKGLEKQRKKSRGGLPPGKEDHNPYSDDGLEQRNSRKKRTQIYHDQILDRWSNGGEEQPTVENERNWPQSLFETTGSNNKTNFFHNLLVTLTGEIPHDAKGELASLVLERPDLLASENEWNVLPIIKAAKTLPDLVFLIFNIVVPETTRKILEAHGANPSPCEVCPLWDVSLALMNFRPLREAAPNKDDEVSEVTAVAVHNITTPEAQDDVQASGRPRACLHTKINVETLLDRDKELRRSLKGVLDIPKLACEVLESLLDENRFDTEQENAQAIKLQSFRNILELSPNDAFTTATNSDGYNLLQLAVGLFDKTSIDYDLQYNVIEALVQRSPASIFFEYGTHDGEKKNVYCRLGELRKSADRQRVDDVRNLIKVECIRYSGEGLDPISPDKLKAMKRSLLYGHGETEKKLFLDLTGESAIIDEVYVKMVTSKSGMQLETVLEFVRLPNWKPNGAELYRSKREQRPEPDTLGAFPDPYVGIFDWLWDECKVRKIMTLEIDDSGPEPHTDAAIRAALQGPQLERDFGVEVWKWQKFDMHVGTIVAAVPRAREVHLFSYGNIAVLQGWSCRSGLAKLTELEKLVVNIYSKNPRDKDDCVKYETTFKTRLTKHCLRLKESDIQVMYHGQGGADGSETFLTVAATAGPGPTLSARPKREEWIEELKAYKQFITNLGNAASIEGGKPAPKAKVAILDDGARLADLNGVQSGWSFRADGQEYFVGPSPHGTEMAVCVRDICSVAELYIARLDDSHVSEKSHAFTISSCVKALRWALDLGADVISMSWTYEMRHDNKDPDKTEFEKLVKEAVDSHKAVLFGSLPDLGPNKDASSRSPVGLNNVIKISSATRAGHVVDDNIHQFSEFLLPGHDIESSRRELVRGSSFATAYAAGLAALVLYSFRVLDAFTYDDVDDLARKALRVAKSPEGMKGIFERLAPEPGREAGGINSNIGRFVRPSSVLYGPDTLNMSEEGKVARLRNIVNNLVPDSLIKRVFPGGVPED</sequence>
<feature type="domain" description="Peptidase S8/S53" evidence="2">
    <location>
        <begin position="743"/>
        <end position="914"/>
    </location>
</feature>
<dbReference type="EMBL" id="MJBS01000003">
    <property type="protein sequence ID" value="OHF04298.1"/>
    <property type="molecule type" value="Genomic_DNA"/>
</dbReference>
<dbReference type="Proteomes" id="UP000176998">
    <property type="component" value="Unassembled WGS sequence"/>
</dbReference>
<dbReference type="Gene3D" id="3.40.50.200">
    <property type="entry name" value="Peptidase S8/S53 domain"/>
    <property type="match status" value="1"/>
</dbReference>
<dbReference type="GO" id="GO:0004252">
    <property type="term" value="F:serine-type endopeptidase activity"/>
    <property type="evidence" value="ECO:0007669"/>
    <property type="project" value="InterPro"/>
</dbReference>
<dbReference type="InterPro" id="IPR000209">
    <property type="entry name" value="Peptidase_S8/S53_dom"/>
</dbReference>
<proteinExistence type="predicted"/>
<comment type="caution">
    <text evidence="3">The sequence shown here is derived from an EMBL/GenBank/DDBJ whole genome shotgun (WGS) entry which is preliminary data.</text>
</comment>
<feature type="region of interest" description="Disordered" evidence="1">
    <location>
        <begin position="1"/>
        <end position="60"/>
    </location>
</feature>
<dbReference type="Pfam" id="PF00082">
    <property type="entry name" value="Peptidase_S8"/>
    <property type="match status" value="1"/>
</dbReference>
<dbReference type="GeneID" id="34553804"/>
<protein>
    <recommendedName>
        <fullName evidence="2">Peptidase S8/S53 domain-containing protein</fullName>
    </recommendedName>
</protein>
<feature type="compositionally biased region" description="Basic and acidic residues" evidence="1">
    <location>
        <begin position="40"/>
        <end position="56"/>
    </location>
</feature>
<organism evidence="3 4">
    <name type="scientific">Colletotrichum orchidophilum</name>
    <dbReference type="NCBI Taxonomy" id="1209926"/>
    <lineage>
        <taxon>Eukaryota</taxon>
        <taxon>Fungi</taxon>
        <taxon>Dikarya</taxon>
        <taxon>Ascomycota</taxon>
        <taxon>Pezizomycotina</taxon>
        <taxon>Sordariomycetes</taxon>
        <taxon>Hypocreomycetidae</taxon>
        <taxon>Glomerellales</taxon>
        <taxon>Glomerellaceae</taxon>
        <taxon>Colletotrichum</taxon>
    </lineage>
</organism>
<name>A0A1G4BSC4_9PEZI</name>
<accession>A0A1G4BSC4</accession>
<evidence type="ECO:0000313" key="3">
    <source>
        <dbReference type="EMBL" id="OHF04298.1"/>
    </source>
</evidence>
<keyword evidence="4" id="KW-1185">Reference proteome</keyword>
<evidence type="ECO:0000313" key="4">
    <source>
        <dbReference type="Proteomes" id="UP000176998"/>
    </source>
</evidence>
<dbReference type="SUPFAM" id="SSF52743">
    <property type="entry name" value="Subtilisin-like"/>
    <property type="match status" value="1"/>
</dbReference>
<reference evidence="3 4" key="1">
    <citation type="submission" date="2016-09" db="EMBL/GenBank/DDBJ databases">
        <authorList>
            <person name="Capua I."/>
            <person name="De Benedictis P."/>
            <person name="Joannis T."/>
            <person name="Lombin L.H."/>
            <person name="Cattoli G."/>
        </authorList>
    </citation>
    <scope>NUCLEOTIDE SEQUENCE [LARGE SCALE GENOMIC DNA]</scope>
    <source>
        <strain evidence="3 4">IMI 309357</strain>
    </source>
</reference>
<evidence type="ECO:0000259" key="2">
    <source>
        <dbReference type="Pfam" id="PF00082"/>
    </source>
</evidence>
<dbReference type="RefSeq" id="XP_022481433.1">
    <property type="nucleotide sequence ID" value="XM_022612294.1"/>
</dbReference>
<dbReference type="GO" id="GO:0006508">
    <property type="term" value="P:proteolysis"/>
    <property type="evidence" value="ECO:0007669"/>
    <property type="project" value="InterPro"/>
</dbReference>
<dbReference type="STRING" id="1209926.A0A1G4BSC4"/>